<dbReference type="PROSITE" id="PS00287">
    <property type="entry name" value="CYSTATIN"/>
    <property type="match status" value="1"/>
</dbReference>
<comment type="caution">
    <text evidence="4">The sequence shown here is derived from an EMBL/GenBank/DDBJ whole genome shotgun (WGS) entry which is preliminary data.</text>
</comment>
<sequence length="138" mass="15170">MLKMSSKTFQLAFFCLCSFAAAAMAERDVLLGGVSEPQKGHSQDSIVAAGKAVEHINAKPELLRSLGTDPGPVSLSKVLEVKTQVVAGINYYLTLELEHQGKPFQATMVVWSRPWLAHANTQEEPYQVSKLERKELAQ</sequence>
<protein>
    <recommendedName>
        <fullName evidence="3">Cystatin domain-containing protein</fullName>
    </recommendedName>
</protein>
<dbReference type="Proteomes" id="UP000815325">
    <property type="component" value="Unassembled WGS sequence"/>
</dbReference>
<dbReference type="InterPro" id="IPR046350">
    <property type="entry name" value="Cystatin_sf"/>
</dbReference>
<dbReference type="EMBL" id="MU070557">
    <property type="protein sequence ID" value="KAF5827217.1"/>
    <property type="molecule type" value="Genomic_DNA"/>
</dbReference>
<gene>
    <name evidence="4" type="ORF">DUNSADRAFT_1128</name>
</gene>
<accession>A0ABQ7FY12</accession>
<keyword evidence="2" id="KW-0732">Signal</keyword>
<feature type="chain" id="PRO_5045670225" description="Cystatin domain-containing protein" evidence="2">
    <location>
        <begin position="26"/>
        <end position="138"/>
    </location>
</feature>
<evidence type="ECO:0000259" key="3">
    <source>
        <dbReference type="Pfam" id="PF00031"/>
    </source>
</evidence>
<dbReference type="Gene3D" id="3.10.450.10">
    <property type="match status" value="1"/>
</dbReference>
<dbReference type="CDD" id="cd00042">
    <property type="entry name" value="CY"/>
    <property type="match status" value="1"/>
</dbReference>
<feature type="signal peptide" evidence="2">
    <location>
        <begin position="1"/>
        <end position="25"/>
    </location>
</feature>
<name>A0ABQ7FY12_DUNSA</name>
<evidence type="ECO:0000256" key="2">
    <source>
        <dbReference type="SAM" id="SignalP"/>
    </source>
</evidence>
<evidence type="ECO:0000313" key="5">
    <source>
        <dbReference type="Proteomes" id="UP000815325"/>
    </source>
</evidence>
<proteinExistence type="predicted"/>
<keyword evidence="1" id="KW-0789">Thiol protease inhibitor</keyword>
<keyword evidence="5" id="KW-1185">Reference proteome</keyword>
<organism evidence="4 5">
    <name type="scientific">Dunaliella salina</name>
    <name type="common">Green alga</name>
    <name type="synonym">Protococcus salinus</name>
    <dbReference type="NCBI Taxonomy" id="3046"/>
    <lineage>
        <taxon>Eukaryota</taxon>
        <taxon>Viridiplantae</taxon>
        <taxon>Chlorophyta</taxon>
        <taxon>core chlorophytes</taxon>
        <taxon>Chlorophyceae</taxon>
        <taxon>CS clade</taxon>
        <taxon>Chlamydomonadales</taxon>
        <taxon>Dunaliellaceae</taxon>
        <taxon>Dunaliella</taxon>
    </lineage>
</organism>
<reference evidence="4" key="1">
    <citation type="submission" date="2017-08" db="EMBL/GenBank/DDBJ databases">
        <authorList>
            <person name="Polle J.E."/>
            <person name="Barry K."/>
            <person name="Cushman J."/>
            <person name="Schmutz J."/>
            <person name="Tran D."/>
            <person name="Hathwaick L.T."/>
            <person name="Yim W.C."/>
            <person name="Jenkins J."/>
            <person name="Mckie-Krisberg Z.M."/>
            <person name="Prochnik S."/>
            <person name="Lindquist E."/>
            <person name="Dockter R.B."/>
            <person name="Adam C."/>
            <person name="Molina H."/>
            <person name="Bunkerborg J."/>
            <person name="Jin E."/>
            <person name="Buchheim M."/>
            <person name="Magnuson J."/>
        </authorList>
    </citation>
    <scope>NUCLEOTIDE SEQUENCE</scope>
    <source>
        <strain evidence="4">CCAP 19/18</strain>
    </source>
</reference>
<evidence type="ECO:0000256" key="1">
    <source>
        <dbReference type="ARBA" id="ARBA00022704"/>
    </source>
</evidence>
<dbReference type="SUPFAM" id="SSF54403">
    <property type="entry name" value="Cystatin/monellin"/>
    <property type="match status" value="1"/>
</dbReference>
<keyword evidence="1" id="KW-0646">Protease inhibitor</keyword>
<evidence type="ECO:0000313" key="4">
    <source>
        <dbReference type="EMBL" id="KAF5827217.1"/>
    </source>
</evidence>
<dbReference type="InterPro" id="IPR018073">
    <property type="entry name" value="Prot_inh_cystat_CS"/>
</dbReference>
<dbReference type="Pfam" id="PF00031">
    <property type="entry name" value="Cystatin"/>
    <property type="match status" value="1"/>
</dbReference>
<feature type="domain" description="Cystatin" evidence="3">
    <location>
        <begin position="75"/>
        <end position="130"/>
    </location>
</feature>
<dbReference type="InterPro" id="IPR000010">
    <property type="entry name" value="Cystatin_dom"/>
</dbReference>